<dbReference type="PATRIC" id="fig|111780.3.peg.723"/>
<dbReference type="STRING" id="111780.Sta7437_0692"/>
<dbReference type="HOGENOM" id="CLU_103370_0_0_3"/>
<dbReference type="eggNOG" id="COG1434">
    <property type="taxonomic scope" value="Bacteria"/>
</dbReference>
<evidence type="ECO:0000313" key="2">
    <source>
        <dbReference type="EMBL" id="AFZ34287.1"/>
    </source>
</evidence>
<keyword evidence="3" id="KW-1185">Reference proteome</keyword>
<evidence type="ECO:0000313" key="3">
    <source>
        <dbReference type="Proteomes" id="UP000010473"/>
    </source>
</evidence>
<dbReference type="Proteomes" id="UP000010473">
    <property type="component" value="Chromosome"/>
</dbReference>
<name>K9XRI0_STAC7</name>
<dbReference type="AlphaFoldDB" id="K9XRI0"/>
<dbReference type="OrthoDB" id="9782395at2"/>
<dbReference type="InterPro" id="IPR014729">
    <property type="entry name" value="Rossmann-like_a/b/a_fold"/>
</dbReference>
<sequence length="210" mass="23843">MLLNIGHFRTQSRSRYVQSPRKKKFKLFPWLLIAACLYLGYKQVQSYFVAPEALFVLGGHEERERYAAQLAQKYPDIPIWVSSGSPEDYAENIFDKAGISRDRLHLDYRASDTVTNFTTLVDELKAQGIKSVYLITSDNHMLRARIIGEIVFGSRHIMFKPIAVPSESPPEPIEKTLRDGARAILWLTTGHTGSTLVRSLGKTSKFLIIN</sequence>
<accession>K9XRI0</accession>
<dbReference type="RefSeq" id="WP_015191960.1">
    <property type="nucleotide sequence ID" value="NC_019748.1"/>
</dbReference>
<proteinExistence type="predicted"/>
<dbReference type="Gene3D" id="3.40.50.620">
    <property type="entry name" value="HUPs"/>
    <property type="match status" value="1"/>
</dbReference>
<dbReference type="KEGG" id="scs:Sta7437_0692"/>
<reference evidence="3" key="1">
    <citation type="journal article" date="2013" name="Proc. Natl. Acad. Sci. U.S.A.">
        <title>Improving the coverage of the cyanobacterial phylum using diversity-driven genome sequencing.</title>
        <authorList>
            <person name="Shih P.M."/>
            <person name="Wu D."/>
            <person name="Latifi A."/>
            <person name="Axen S.D."/>
            <person name="Fewer D.P."/>
            <person name="Talla E."/>
            <person name="Calteau A."/>
            <person name="Cai F."/>
            <person name="Tandeau de Marsac N."/>
            <person name="Rippka R."/>
            <person name="Herdman M."/>
            <person name="Sivonen K."/>
            <person name="Coursin T."/>
            <person name="Laurent T."/>
            <person name="Goodwin L."/>
            <person name="Nolan M."/>
            <person name="Davenport K.W."/>
            <person name="Han C.S."/>
            <person name="Rubin E.M."/>
            <person name="Eisen J.A."/>
            <person name="Woyke T."/>
            <person name="Gugger M."/>
            <person name="Kerfeld C.A."/>
        </authorList>
    </citation>
    <scope>NUCLEOTIDE SEQUENCE [LARGE SCALE GENOMIC DNA]</scope>
    <source>
        <strain evidence="3">ATCC 29371 / PCC 7437</strain>
    </source>
</reference>
<protein>
    <recommendedName>
        <fullName evidence="1">DUF218 domain-containing protein</fullName>
    </recommendedName>
</protein>
<dbReference type="CDD" id="cd06259">
    <property type="entry name" value="YdcF-like"/>
    <property type="match status" value="1"/>
</dbReference>
<evidence type="ECO:0000259" key="1">
    <source>
        <dbReference type="Pfam" id="PF02698"/>
    </source>
</evidence>
<feature type="domain" description="DUF218" evidence="1">
    <location>
        <begin position="53"/>
        <end position="166"/>
    </location>
</feature>
<organism evidence="2 3">
    <name type="scientific">Stanieria cyanosphaera (strain ATCC 29371 / PCC 7437)</name>
    <dbReference type="NCBI Taxonomy" id="111780"/>
    <lineage>
        <taxon>Bacteria</taxon>
        <taxon>Bacillati</taxon>
        <taxon>Cyanobacteriota</taxon>
        <taxon>Cyanophyceae</taxon>
        <taxon>Pleurocapsales</taxon>
        <taxon>Dermocarpellaceae</taxon>
        <taxon>Stanieria</taxon>
    </lineage>
</organism>
<dbReference type="InterPro" id="IPR003848">
    <property type="entry name" value="DUF218"/>
</dbReference>
<dbReference type="Pfam" id="PF02698">
    <property type="entry name" value="DUF218"/>
    <property type="match status" value="1"/>
</dbReference>
<dbReference type="EMBL" id="CP003653">
    <property type="protein sequence ID" value="AFZ34287.1"/>
    <property type="molecule type" value="Genomic_DNA"/>
</dbReference>
<gene>
    <name evidence="2" type="ordered locus">Sta7437_0692</name>
</gene>